<protein>
    <submittedName>
        <fullName evidence="2">VIT1/CCC1 family predicted Fe2+/Mn2+ transporter</fullName>
    </submittedName>
</protein>
<dbReference type="Proteomes" id="UP001241472">
    <property type="component" value="Unassembled WGS sequence"/>
</dbReference>
<dbReference type="RefSeq" id="WP_306835959.1">
    <property type="nucleotide sequence ID" value="NZ_JAUSRF010000009.1"/>
</dbReference>
<accession>A0ABT9PUV9</accession>
<keyword evidence="3" id="KW-1185">Reference proteome</keyword>
<keyword evidence="1" id="KW-0472">Membrane</keyword>
<proteinExistence type="predicted"/>
<gene>
    <name evidence="2" type="ORF">J2T09_003020</name>
</gene>
<dbReference type="EMBL" id="JAUSRF010000009">
    <property type="protein sequence ID" value="MDP9838253.1"/>
    <property type="molecule type" value="Genomic_DNA"/>
</dbReference>
<feature type="transmembrane region" description="Helical" evidence="1">
    <location>
        <begin position="21"/>
        <end position="44"/>
    </location>
</feature>
<sequence length="87" mass="9661">MKILSKRDVAVFNELNKHHAAWCNQLATAIGAAGAIVPVTATFLSFQLKLANFISALLWLFFAAVLHWIGALLLRRIRTDDDIDVDV</sequence>
<evidence type="ECO:0000256" key="1">
    <source>
        <dbReference type="SAM" id="Phobius"/>
    </source>
</evidence>
<feature type="transmembrane region" description="Helical" evidence="1">
    <location>
        <begin position="50"/>
        <end position="74"/>
    </location>
</feature>
<keyword evidence="1" id="KW-1133">Transmembrane helix</keyword>
<evidence type="ECO:0000313" key="2">
    <source>
        <dbReference type="EMBL" id="MDP9838253.1"/>
    </source>
</evidence>
<name>A0ABT9PUV9_9HYPH</name>
<evidence type="ECO:0000313" key="3">
    <source>
        <dbReference type="Proteomes" id="UP001241472"/>
    </source>
</evidence>
<organism evidence="2 3">
    <name type="scientific">Neorhizobium huautlense</name>
    <dbReference type="NCBI Taxonomy" id="67774"/>
    <lineage>
        <taxon>Bacteria</taxon>
        <taxon>Pseudomonadati</taxon>
        <taxon>Pseudomonadota</taxon>
        <taxon>Alphaproteobacteria</taxon>
        <taxon>Hyphomicrobiales</taxon>
        <taxon>Rhizobiaceae</taxon>
        <taxon>Rhizobium/Agrobacterium group</taxon>
        <taxon>Neorhizobium</taxon>
    </lineage>
</organism>
<keyword evidence="1" id="KW-0812">Transmembrane</keyword>
<comment type="caution">
    <text evidence="2">The sequence shown here is derived from an EMBL/GenBank/DDBJ whole genome shotgun (WGS) entry which is preliminary data.</text>
</comment>
<reference evidence="2 3" key="1">
    <citation type="submission" date="2023-07" db="EMBL/GenBank/DDBJ databases">
        <title>Sorghum-associated microbial communities from plants grown in Nebraska, USA.</title>
        <authorList>
            <person name="Schachtman D."/>
        </authorList>
    </citation>
    <scope>NUCLEOTIDE SEQUENCE [LARGE SCALE GENOMIC DNA]</scope>
    <source>
        <strain evidence="2 3">DS1307</strain>
    </source>
</reference>